<feature type="compositionally biased region" description="Polar residues" evidence="1">
    <location>
        <begin position="510"/>
        <end position="521"/>
    </location>
</feature>
<dbReference type="Pfam" id="PF12739">
    <property type="entry name" value="TRAPPC-Trs85"/>
    <property type="match status" value="1"/>
</dbReference>
<evidence type="ECO:0000256" key="1">
    <source>
        <dbReference type="SAM" id="MobiDB-lite"/>
    </source>
</evidence>
<feature type="region of interest" description="Disordered" evidence="1">
    <location>
        <begin position="502"/>
        <end position="521"/>
    </location>
</feature>
<feature type="region of interest" description="Disordered" evidence="1">
    <location>
        <begin position="824"/>
        <end position="843"/>
    </location>
</feature>
<protein>
    <submittedName>
        <fullName evidence="2">Trafficking protein particle complex</fullName>
    </submittedName>
</protein>
<dbReference type="PANTHER" id="PTHR12975">
    <property type="entry name" value="TRANSPORT PROTEIN TRAPP"/>
    <property type="match status" value="1"/>
</dbReference>
<accession>A0A9N8E6Y5</accession>
<feature type="region of interest" description="Disordered" evidence="1">
    <location>
        <begin position="1322"/>
        <end position="1356"/>
    </location>
</feature>
<dbReference type="GO" id="GO:1990072">
    <property type="term" value="C:TRAPPIII protein complex"/>
    <property type="evidence" value="ECO:0007669"/>
    <property type="project" value="TreeGrafter"/>
</dbReference>
<name>A0A9N8E6Y5_9STRA</name>
<dbReference type="PANTHER" id="PTHR12975:SF6">
    <property type="entry name" value="TRAFFICKING PROTEIN PARTICLE COMPLEX SUBUNIT 8"/>
    <property type="match status" value="1"/>
</dbReference>
<gene>
    <name evidence="2" type="ORF">SEMRO_616_G175920.1</name>
</gene>
<dbReference type="OrthoDB" id="437922at2759"/>
<sequence>MSGIAISPNNTNSSVTTASESASITSNSSSSQHYYNPRPKEEPPSIPLTAFCPSKINYLAHRQCSIPVLVLGTESAHKLAWKNQLRLVDLLEGLARTLPEYSTRQIPPFRSIFKSLSLSWKDVPLTFVTPEQLAQPMNYETAQEILQQQAQLQQADGNLTDELNLLEDQVDTLLQDAPNQNCYDYMSDYEERVKQQKQVVKDAYALTSPLNIPWLLRYRHAIDASTDQMPHDLIACPPICLLICTTQEVNPLVDCLRELGSRHYLPPCFSNGLYDPKAMRQEALVLHDTVDGPRDWDEAGLRSSLQRHFGPNASIVRINGILPQTAMQLSREETTDEWGGAGQCGNCLSHSDRVVLRQYLEGLTTSSILPALERRLSDLNVIVSDRKKGVKNVFKSFWRKPKEANPEESISKQKSEVTYRYDTIESQTRLLADTLFLVKDYDAALGMYRLIRDDYKTDKSMMHYASVQEMMALCMFFVDPYSRAKEIVSHIETALLAYSKAAEDERPTPAGQNKNQRPNTATHATRCATRLCLWLSSTNETILGGRHLEVADLLASASSHETSLGAAVLLEQSSSQYFQADLYRKYAFHMLMSGHMFRTAQQDSHAFRCFTSALYLYRDKPWNELHNHLRSALAAQLYSMGRMAVSVQLYARLVGIPSGGSVSVKSQQKFVNNLLFICNEHPKKALVGADRMAAPAELSNRERDRYRQDRLDRIVEVIEYTQGAQRILELPRVRLPTVVDESLLVDTPEDRTGPSDCPSSLGVVEKGCDDTWQELQIMTVAELRAADASKGDNPDDEVTTKALAKIDDNDIRSVIAQIDKEKQARHLQERNKRSSSYKGEVPPVRARGEPIRVRFTLSNPLSIPVDMADIQLVAQMTNAEGRIFTNIEAIRITSTRTDKQTWTFASSDQQFQVPEFARLSPKSGGGSRAWTPGDNVEVPYFVVSKANISLDAQGATSISLGICPLIQGDLEVLGVRSRLLDDVWTYHPFSIKGPRLHNTRENRTKRARAEPVLLRSTVKQDMPCLTATLLKSQTEGSDDPLIQGQKESWTLRLSNIGTAPATNVSLKTNLPWINIVNDNDESSSGGNVTLSKVMSWENRAKSCCVGPTGTLMTIPLDGSHLRKRGFLQPGESVDVPIQIRAGSGDGLQDFYMLYRYELDDPSVPTNSKPQRWLKKMFKIPVYPSLSMKATLLPSTWSRREHILSLELTNHRNDRPNGIKVKLDKLSLLSRRYRLQQIPGQFANEDLEVDWRERVTAHYRVVPVGEESTACLLSECAFGADTATISESALSSDGDYLCLEKASAKFERTWNKHQIDLMNAQSVKDKEDQHPQSISSIRKANVGGGGPKRNKSREGLDEMDLDAVHPTSLSKLFPVEKSLSKLDLICTWSADVLANGNARVYGEHQLHSVVIRPATETSRCPITISATYPSDWSQDFEKDGPAYIPFKIVFRNQLVKSSVTFDVEIVKPQNFDLMGVCFFEHTLGGGEELEVPMQAVIESPGIFNLQSMKITLDAASDDPAAYDFGVQWLTTVKPAGSSVFKPEASGTAWV</sequence>
<keyword evidence="3" id="KW-1185">Reference proteome</keyword>
<feature type="region of interest" description="Disordered" evidence="1">
    <location>
        <begin position="1"/>
        <end position="42"/>
    </location>
</feature>
<organism evidence="2 3">
    <name type="scientific">Seminavis robusta</name>
    <dbReference type="NCBI Taxonomy" id="568900"/>
    <lineage>
        <taxon>Eukaryota</taxon>
        <taxon>Sar</taxon>
        <taxon>Stramenopiles</taxon>
        <taxon>Ochrophyta</taxon>
        <taxon>Bacillariophyta</taxon>
        <taxon>Bacillariophyceae</taxon>
        <taxon>Bacillariophycidae</taxon>
        <taxon>Naviculales</taxon>
        <taxon>Naviculaceae</taxon>
        <taxon>Seminavis</taxon>
    </lineage>
</organism>
<dbReference type="Proteomes" id="UP001153069">
    <property type="component" value="Unassembled WGS sequence"/>
</dbReference>
<evidence type="ECO:0000313" key="2">
    <source>
        <dbReference type="EMBL" id="CAB9513824.1"/>
    </source>
</evidence>
<comment type="caution">
    <text evidence="2">The sequence shown here is derived from an EMBL/GenBank/DDBJ whole genome shotgun (WGS) entry which is preliminary data.</text>
</comment>
<proteinExistence type="predicted"/>
<reference evidence="2" key="1">
    <citation type="submission" date="2020-06" db="EMBL/GenBank/DDBJ databases">
        <authorList>
            <consortium name="Plant Systems Biology data submission"/>
        </authorList>
    </citation>
    <scope>NUCLEOTIDE SEQUENCE</scope>
    <source>
        <strain evidence="2">D6</strain>
    </source>
</reference>
<dbReference type="EMBL" id="CAICTM010000615">
    <property type="protein sequence ID" value="CAB9513824.1"/>
    <property type="molecule type" value="Genomic_DNA"/>
</dbReference>
<dbReference type="InterPro" id="IPR024420">
    <property type="entry name" value="TRAPP_III_complex_Trs85"/>
</dbReference>
<evidence type="ECO:0000313" key="3">
    <source>
        <dbReference type="Proteomes" id="UP001153069"/>
    </source>
</evidence>
<feature type="compositionally biased region" description="Low complexity" evidence="1">
    <location>
        <begin position="7"/>
        <end position="31"/>
    </location>
</feature>